<protein>
    <submittedName>
        <fullName evidence="1">Putative capsid protein</fullName>
    </submittedName>
</protein>
<proteinExistence type="predicted"/>
<dbReference type="EMBL" id="MT142300">
    <property type="protein sequence ID" value="QJA77758.1"/>
    <property type="molecule type" value="Genomic_DNA"/>
</dbReference>
<organism evidence="1">
    <name type="scientific">viral metagenome</name>
    <dbReference type="NCBI Taxonomy" id="1070528"/>
    <lineage>
        <taxon>unclassified sequences</taxon>
        <taxon>metagenomes</taxon>
        <taxon>organismal metagenomes</taxon>
    </lineage>
</organism>
<dbReference type="InterPro" id="IPR045565">
    <property type="entry name" value="Phage_capsid_2"/>
</dbReference>
<reference evidence="1" key="1">
    <citation type="submission" date="2020-03" db="EMBL/GenBank/DDBJ databases">
        <title>The deep terrestrial virosphere.</title>
        <authorList>
            <person name="Holmfeldt K."/>
            <person name="Nilsson E."/>
            <person name="Simone D."/>
            <person name="Lopez-Fernandez M."/>
            <person name="Wu X."/>
            <person name="de Brujin I."/>
            <person name="Lundin D."/>
            <person name="Andersson A."/>
            <person name="Bertilsson S."/>
            <person name="Dopson M."/>
        </authorList>
    </citation>
    <scope>NUCLEOTIDE SEQUENCE</scope>
    <source>
        <strain evidence="1">MM415A01227</strain>
    </source>
</reference>
<evidence type="ECO:0000313" key="1">
    <source>
        <dbReference type="EMBL" id="QJA77758.1"/>
    </source>
</evidence>
<dbReference type="Pfam" id="PF19821">
    <property type="entry name" value="Phage_capsid_2"/>
    <property type="match status" value="1"/>
</dbReference>
<accession>A0A6M3K7L5</accession>
<sequence>MADTQATIYAQAYGANIMQLAQQKYSKLLNTVFIKPNVKGKTFFQDQIGAWSMSVKGGRNVQTPNNDPALDRRMGTMVDYHDARLLDRGDELRTISDPRSAYTIAAAQALGRKIDDVILAALLGTANYGETGSSSITHSNLVTCTAGYLYLANIAAIKKALDDKDVEEDDRYFVITPTALSNMLQVSTLTSADYAAVKALVRGEIDSFMGFKWITSTRLASITGSPYTASNITGIAYQKTGACMAMLDAPMVRTDERNDLSYSWQVYYELNIGATRLEENKVVSAAA</sequence>
<dbReference type="AlphaFoldDB" id="A0A6M3K7L5"/>
<name>A0A6M3K7L5_9ZZZZ</name>
<gene>
    <name evidence="1" type="ORF">MM415A01227_0009</name>
</gene>